<dbReference type="InterPro" id="IPR007645">
    <property type="entry name" value="RNA_pol_Rpb2_3"/>
</dbReference>
<evidence type="ECO:0000256" key="7">
    <source>
        <dbReference type="RuleBase" id="RU000434"/>
    </source>
</evidence>
<keyword evidence="4 6" id="KW-0804">Transcription</keyword>
<dbReference type="InterPro" id="IPR019462">
    <property type="entry name" value="DNA-dir_RNA_pol_bsu_external_1"/>
</dbReference>
<dbReference type="InterPro" id="IPR007644">
    <property type="entry name" value="RNA_pol_bsu_protrusion"/>
</dbReference>
<keyword evidence="16" id="KW-1185">Reference proteome</keyword>
<evidence type="ECO:0000259" key="9">
    <source>
        <dbReference type="Pfam" id="PF00562"/>
    </source>
</evidence>
<dbReference type="Pfam" id="PF04560">
    <property type="entry name" value="RNA_pol_Rpb2_7"/>
    <property type="match status" value="1"/>
</dbReference>
<dbReference type="InterPro" id="IPR007120">
    <property type="entry name" value="DNA-dir_RNAP_su2_dom"/>
</dbReference>
<keyword evidence="2 6" id="KW-0808">Transferase</keyword>
<dbReference type="SUPFAM" id="SSF64484">
    <property type="entry name" value="beta and beta-prime subunits of DNA dependent RNA-polymerase"/>
    <property type="match status" value="1"/>
</dbReference>
<dbReference type="Gene3D" id="3.90.1800.10">
    <property type="entry name" value="RNA polymerase alpha subunit dimerisation domain"/>
    <property type="match status" value="1"/>
</dbReference>
<dbReference type="InterPro" id="IPR014724">
    <property type="entry name" value="RNA_pol_RPB2_OB-fold"/>
</dbReference>
<dbReference type="InterPro" id="IPR042107">
    <property type="entry name" value="DNA-dir_RNA_pol_bsu_ext_1_sf"/>
</dbReference>
<evidence type="ECO:0000256" key="5">
    <source>
        <dbReference type="ARBA" id="ARBA00048552"/>
    </source>
</evidence>
<dbReference type="NCBIfam" id="TIGR02013">
    <property type="entry name" value="rpoB"/>
    <property type="match status" value="1"/>
</dbReference>
<feature type="domain" description="RNA polymerase Rpb2" evidence="13">
    <location>
        <begin position="474"/>
        <end position="542"/>
    </location>
</feature>
<dbReference type="EC" id="2.7.7.6" evidence="6 8"/>
<feature type="domain" description="DNA-directed RNA polymerase subunit 2 hybrid-binding" evidence="9">
    <location>
        <begin position="681"/>
        <end position="1214"/>
    </location>
</feature>
<dbReference type="STRING" id="400092.PKOR_08435"/>
<feature type="domain" description="RNA polymerase beta subunit protrusion" evidence="12">
    <location>
        <begin position="26"/>
        <end position="460"/>
    </location>
</feature>
<dbReference type="PROSITE" id="PS01166">
    <property type="entry name" value="RNA_POL_BETA"/>
    <property type="match status" value="1"/>
</dbReference>
<dbReference type="InterPro" id="IPR007641">
    <property type="entry name" value="RNA_pol_Rpb2_7"/>
</dbReference>
<dbReference type="GO" id="GO:0000428">
    <property type="term" value="C:DNA-directed RNA polymerase complex"/>
    <property type="evidence" value="ECO:0007669"/>
    <property type="project" value="UniProtKB-KW"/>
</dbReference>
<dbReference type="Gene3D" id="2.40.50.150">
    <property type="match status" value="1"/>
</dbReference>
<keyword evidence="1 6" id="KW-0240">DNA-directed RNA polymerase</keyword>
<keyword evidence="3 6" id="KW-0548">Nucleotidyltransferase</keyword>
<dbReference type="KEGG" id="pko:PKOR_08435"/>
<proteinExistence type="inferred from homology"/>
<reference evidence="15 16" key="1">
    <citation type="journal article" date="2015" name="Sci. Rep.">
        <title>Unraveling adaptation of Pontibacter korlensis to radiation and infertility in desert through complete genome and comparative transcriptomic analysis.</title>
        <authorList>
            <person name="Dai J."/>
            <person name="Dai W."/>
            <person name="Qiu C."/>
            <person name="Yang Z."/>
            <person name="Zhang Y."/>
            <person name="Zhou M."/>
            <person name="Zhang L."/>
            <person name="Fang C."/>
            <person name="Gao Q."/>
            <person name="Yang Q."/>
            <person name="Li X."/>
            <person name="Wang Z."/>
            <person name="Wang Z."/>
            <person name="Jia Z."/>
            <person name="Chen X."/>
        </authorList>
    </citation>
    <scope>NUCLEOTIDE SEQUENCE [LARGE SCALE GENOMIC DNA]</scope>
    <source>
        <strain evidence="15 16">X14-1T</strain>
    </source>
</reference>
<dbReference type="HAMAP" id="MF_01321">
    <property type="entry name" value="RNApol_bact_RpoB"/>
    <property type="match status" value="1"/>
</dbReference>
<dbReference type="EMBL" id="CP009621">
    <property type="protein sequence ID" value="AKD03142.1"/>
    <property type="molecule type" value="Genomic_DNA"/>
</dbReference>
<protein>
    <recommendedName>
        <fullName evidence="6 8">DNA-directed RNA polymerase subunit beta</fullName>
        <shortName evidence="6">RNAP subunit beta</shortName>
        <ecNumber evidence="6 8">2.7.7.6</ecNumber>
    </recommendedName>
    <alternativeName>
        <fullName evidence="6">RNA polymerase subunit beta</fullName>
    </alternativeName>
    <alternativeName>
        <fullName evidence="6">Transcriptase subunit beta</fullName>
    </alternativeName>
</protein>
<evidence type="ECO:0000256" key="4">
    <source>
        <dbReference type="ARBA" id="ARBA00023163"/>
    </source>
</evidence>
<dbReference type="GO" id="GO:0003677">
    <property type="term" value="F:DNA binding"/>
    <property type="evidence" value="ECO:0007669"/>
    <property type="project" value="UniProtKB-UniRule"/>
</dbReference>
<comment type="catalytic activity">
    <reaction evidence="5 6 8">
        <text>RNA(n) + a ribonucleoside 5'-triphosphate = RNA(n+1) + diphosphate</text>
        <dbReference type="Rhea" id="RHEA:21248"/>
        <dbReference type="Rhea" id="RHEA-COMP:14527"/>
        <dbReference type="Rhea" id="RHEA-COMP:17342"/>
        <dbReference type="ChEBI" id="CHEBI:33019"/>
        <dbReference type="ChEBI" id="CHEBI:61557"/>
        <dbReference type="ChEBI" id="CHEBI:140395"/>
        <dbReference type="EC" id="2.7.7.6"/>
    </reaction>
</comment>
<dbReference type="Gene3D" id="3.90.1100.10">
    <property type="match status" value="2"/>
</dbReference>
<evidence type="ECO:0000256" key="3">
    <source>
        <dbReference type="ARBA" id="ARBA00022695"/>
    </source>
</evidence>
<dbReference type="PANTHER" id="PTHR20856">
    <property type="entry name" value="DNA-DIRECTED RNA POLYMERASE I SUBUNIT 2"/>
    <property type="match status" value="1"/>
</dbReference>
<comment type="function">
    <text evidence="6 8">DNA-dependent RNA polymerase catalyzes the transcription of DNA into RNA using the four ribonucleoside triphosphates as substrates.</text>
</comment>
<gene>
    <name evidence="6 15" type="primary">rpoB</name>
    <name evidence="15" type="ORF">PKOR_08435</name>
</gene>
<evidence type="ECO:0000259" key="11">
    <source>
        <dbReference type="Pfam" id="PF04561"/>
    </source>
</evidence>
<sequence>MAKNKTTERINFASIKPVIDYPDFLDVQVKSFQDFFQLETPAENRAQEGLFKVFAENFPISDSRENFVLEFIDYHIDPPKYSVDESIDRGLTYSVPLKAKLRLICNDEDNEDFETIEQEVFLGNIPYMTEKGSFVINGAERVIVSQLHRSPGVFFAQSKHTNGTKLYSARIIPFKGSWVEFATDVNNVMYAYIDRKKKFPVTTLLRAIGYGTDKDILDLFGLSEEVPADRNTLKNSIGRRLAARVLRTWTEDFVDEDTGEVVSIDRNEVLLERDSEITPEDIDVILDSGVQSIILHRENVNIADYAIIYNTLQKDNSNSEKEAVEQIYRQLRNTEAPDEETARDIIQKLFFSDKRYDLGEVGRYRINKKLGLDTNWDAKVLTNEDIVLIVKYLIGLINSKAVVDDIDHLSNRRVRTVGEQLYAQFGVGLARMARTIKERMNVRDNEDFKPVDLINARTLSSVINSFFGTNQLSQFMDQTNPLAEVTHKRRVSALGPGGLSRERAGFEVRDVHYTHYGRLCTIETPEGPNIGLISSLCVHARVNHMGFIETPYRKVIEGQVVVDGSVEYLTAEEEDTHHIAQANAVIDEGGNFVNPTVKGRFEGDFPVEAPTTYTYMDVAPNQIVSVAASLIPFLEHDDANRALMGSNMQRQAVPLLKPEAPIVGTGLERRAAIDSRALVIAEGDGVIDFVDAKKIVVKYDLSDEAKLVSFDAEYVTYNMVKYRRTNQDTCINLTPIVKKGQRVTKGEPLCEGYATNDGELAIGRNMQVAFMPWQGYNFEDAIVISEKVVRDDIFTSIHIEEFELEVRETKRGEEELTSEIPNVSEEAVRNLDENGIIRIGAEVREGDILIGKITPKGETDPTPEEKLLRAIFGDKAGDVKDASLKAPPSLNGVVIDTKLFSRPKKDKNLRAKSKKEVEELKVKYSKELTAIKNVMVDKLVELLDGKTSQGIRHKFGDEILTKGVKFSRKNIVEALFPEKNPYKDESNYAVPEEVNMFKDLILENWTTDEKANSMLVELVKNYNKRRNIVSAHFKRERFTLEVGDELPAGIVQLAKVYIAKKRKLKVGDKMAGRHGNKGVVARIVREEDMPFLEDGTPMDIVLNPLGVPSRMNIGQIYETVLGWAGLKLGRRYATPIFDGATEEQVQAELAEAGLPSFGRTYLYDGLSGDRFDQPVTVGVIYMLKLGHLVDDKMHARSIGPYSLITQQPLGGKAQFGGQRFGEMEVWALEAFGASNVLQEILTVKSDDVIGRAKAYESIVKGDVLPKPNIPESFNVLIHELRGLALEITLE</sequence>
<dbReference type="NCBIfam" id="NF001616">
    <property type="entry name" value="PRK00405.1"/>
    <property type="match status" value="1"/>
</dbReference>
<dbReference type="InterPro" id="IPR010243">
    <property type="entry name" value="RNA_pol_bsu_bac"/>
</dbReference>
<dbReference type="GO" id="GO:0003899">
    <property type="term" value="F:DNA-directed RNA polymerase activity"/>
    <property type="evidence" value="ECO:0007669"/>
    <property type="project" value="UniProtKB-UniRule"/>
</dbReference>
<dbReference type="InterPro" id="IPR015712">
    <property type="entry name" value="DNA-dir_RNA_pol_su2"/>
</dbReference>
<evidence type="ECO:0000259" key="10">
    <source>
        <dbReference type="Pfam" id="PF04560"/>
    </source>
</evidence>
<dbReference type="GO" id="GO:0006351">
    <property type="term" value="P:DNA-templated transcription"/>
    <property type="evidence" value="ECO:0007669"/>
    <property type="project" value="UniProtKB-UniRule"/>
</dbReference>
<accession>A0A0E3UW73</accession>
<comment type="subunit">
    <text evidence="6 8">The RNAP catalytic core consists of 2 alpha, 1 beta, 1 beta' and 1 omega subunit. When a sigma factor is associated with the core the holoenzyme is formed, which can initiate transcription.</text>
</comment>
<dbReference type="PATRIC" id="fig|400092.3.peg.1857"/>
<evidence type="ECO:0000256" key="8">
    <source>
        <dbReference type="RuleBase" id="RU363031"/>
    </source>
</evidence>
<dbReference type="Pfam" id="PF04561">
    <property type="entry name" value="RNA_pol_Rpb2_2"/>
    <property type="match status" value="2"/>
</dbReference>
<feature type="domain" description="RNA polymerase Rpb2" evidence="11">
    <location>
        <begin position="306"/>
        <end position="415"/>
    </location>
</feature>
<evidence type="ECO:0000259" key="14">
    <source>
        <dbReference type="Pfam" id="PF10385"/>
    </source>
</evidence>
<evidence type="ECO:0000256" key="1">
    <source>
        <dbReference type="ARBA" id="ARBA00022478"/>
    </source>
</evidence>
<dbReference type="Pfam" id="PF04563">
    <property type="entry name" value="RNA_pol_Rpb2_1"/>
    <property type="match status" value="1"/>
</dbReference>
<dbReference type="Pfam" id="PF04565">
    <property type="entry name" value="RNA_pol_Rpb2_3"/>
    <property type="match status" value="1"/>
</dbReference>
<dbReference type="Proteomes" id="UP000033109">
    <property type="component" value="Chromosome"/>
</dbReference>
<dbReference type="RefSeq" id="WP_046310165.1">
    <property type="nucleotide sequence ID" value="NZ_CBCSCY010000004.1"/>
</dbReference>
<evidence type="ECO:0000259" key="12">
    <source>
        <dbReference type="Pfam" id="PF04563"/>
    </source>
</evidence>
<evidence type="ECO:0000256" key="6">
    <source>
        <dbReference type="HAMAP-Rule" id="MF_01321"/>
    </source>
</evidence>
<feature type="domain" description="RNA polymerase Rpb2" evidence="11">
    <location>
        <begin position="149"/>
        <end position="225"/>
    </location>
</feature>
<dbReference type="InterPro" id="IPR007121">
    <property type="entry name" value="RNA_pol_bsu_CS"/>
</dbReference>
<dbReference type="Gene3D" id="2.40.270.10">
    <property type="entry name" value="DNA-directed RNA polymerase, subunit 2, domain 6"/>
    <property type="match status" value="3"/>
</dbReference>
<feature type="domain" description="RNA polymerase Rpb2" evidence="10">
    <location>
        <begin position="1216"/>
        <end position="1289"/>
    </location>
</feature>
<dbReference type="Gene3D" id="3.90.1110.10">
    <property type="entry name" value="RNA polymerase Rpb2, domain 2"/>
    <property type="match status" value="2"/>
</dbReference>
<evidence type="ECO:0000256" key="2">
    <source>
        <dbReference type="ARBA" id="ARBA00022679"/>
    </source>
</evidence>
<evidence type="ECO:0000313" key="16">
    <source>
        <dbReference type="Proteomes" id="UP000033109"/>
    </source>
</evidence>
<dbReference type="Pfam" id="PF00562">
    <property type="entry name" value="RNA_pol_Rpb2_6"/>
    <property type="match status" value="1"/>
</dbReference>
<comment type="similarity">
    <text evidence="6 7">Belongs to the RNA polymerase beta chain family.</text>
</comment>
<dbReference type="InterPro" id="IPR007642">
    <property type="entry name" value="RNA_pol_Rpb2_2"/>
</dbReference>
<name>A0A0E3UW73_9BACT</name>
<dbReference type="GO" id="GO:0032549">
    <property type="term" value="F:ribonucleoside binding"/>
    <property type="evidence" value="ECO:0007669"/>
    <property type="project" value="InterPro"/>
</dbReference>
<dbReference type="CDD" id="cd00653">
    <property type="entry name" value="RNA_pol_B_RPB2"/>
    <property type="match status" value="1"/>
</dbReference>
<dbReference type="Gene3D" id="2.40.50.100">
    <property type="match status" value="1"/>
</dbReference>
<dbReference type="InterPro" id="IPR037034">
    <property type="entry name" value="RNA_pol_Rpb2_2_sf"/>
</dbReference>
<dbReference type="Gene3D" id="2.30.150.10">
    <property type="entry name" value="DNA-directed RNA polymerase, beta subunit, external 1 domain"/>
    <property type="match status" value="1"/>
</dbReference>
<dbReference type="OrthoDB" id="9803954at2"/>
<evidence type="ECO:0000313" key="15">
    <source>
        <dbReference type="EMBL" id="AKD03142.1"/>
    </source>
</evidence>
<dbReference type="InterPro" id="IPR037033">
    <property type="entry name" value="DNA-dir_RNAP_su2_hyb_sf"/>
</dbReference>
<dbReference type="Pfam" id="PF10385">
    <property type="entry name" value="RNA_pol_Rpb2_45"/>
    <property type="match status" value="1"/>
</dbReference>
<evidence type="ECO:0000259" key="13">
    <source>
        <dbReference type="Pfam" id="PF04565"/>
    </source>
</evidence>
<feature type="domain" description="DNA-directed RNA polymerase beta subunit external 1" evidence="14">
    <location>
        <begin position="552"/>
        <end position="619"/>
    </location>
</feature>
<organism evidence="15 16">
    <name type="scientific">Pontibacter korlensis</name>
    <dbReference type="NCBI Taxonomy" id="400092"/>
    <lineage>
        <taxon>Bacteria</taxon>
        <taxon>Pseudomonadati</taxon>
        <taxon>Bacteroidota</taxon>
        <taxon>Cytophagia</taxon>
        <taxon>Cytophagales</taxon>
        <taxon>Hymenobacteraceae</taxon>
        <taxon>Pontibacter</taxon>
    </lineage>
</organism>
<dbReference type="HOGENOM" id="CLU_000524_4_3_10"/>